<sequence length="875" mass="93056">MKSNRLRITQLLLLFGFTLLASSCRETIGKLFSDEMEAGDEVNFTAIVQERTAATRTTETQVASVAYEFAIGMYKKVDTSVTQVGDDGIYTVGEDGGLLEAKANTTPLYWPDNTTAYGFKAVAGTDKIEADQSTKANWLKQDRLEGGTSVYLTNQGWKSATGSTIIPLKVSHTRSLITIILKAGEGVSRKALDYEVAENDLSANIYSYTTDTNGNLVTLEINPLAATTTVDYTADDDGEAETDVSSTRYDAIVEPYEYATNSSNLITKISLSGQKYSFYAQNDKNFTTNETRYNLAAGQHLTITVTLGRDGRKTLMTAKLEDWTEEVTTTICDDNGNAGEPIEINNRDELIAFLSDNNKNKAGNVALVTASFDLDVPSTDNKGDWSAYNKYDLNCTLNLGHKTLTGNHRFLSKIANAGSLLNGTIQIGGTVDAAIATENNGTINDVQITATTGATDAYATVAGVVIDNNTGTISKCSSALKVVGTDATYVGGIAAQSITSTSKASVIDGCTVTNRVSSSGSTAVGGIVGRANGYVTNNTFEYGITLLQGSNHQNIVGEKNTDHTSTFTGNAWPTTATNLEMTNAYLNPYNGIISTTDELKETIKSDYNQTGKRYRMSEDIAVSSTIGTATTPVAYELNGNGKQISTTAMIFKAITGKVHDLKILLNGSLTVTQQTGGTDAIAALAEEVYGTDAVISNVSVDMADNTYEIKASNPAGLVVWLWGGATVSNCQVKANIVSQAPASMTEGYKLAGGIVSTVTKGTVTQCVFCSGSTLSSATNASVAYYGGIVGGIVWKDSDKEEVELTLTDCTSYVSVGTDNAKYGSVLGYSLNKGSEKNYTSRDCQGNWWPADSRAVGTCIGRDETVIGKRSSMSKQ</sequence>
<organism evidence="1 2">
    <name type="scientific">Xylanibacter ruminicola</name>
    <name type="common">Prevotella ruminicola</name>
    <dbReference type="NCBI Taxonomy" id="839"/>
    <lineage>
        <taxon>Bacteria</taxon>
        <taxon>Pseudomonadati</taxon>
        <taxon>Bacteroidota</taxon>
        <taxon>Bacteroidia</taxon>
        <taxon>Bacteroidales</taxon>
        <taxon>Prevotellaceae</taxon>
        <taxon>Xylanibacter</taxon>
    </lineage>
</organism>
<evidence type="ECO:0000313" key="1">
    <source>
        <dbReference type="EMBL" id="SEA27489.1"/>
    </source>
</evidence>
<dbReference type="Proteomes" id="UP000182257">
    <property type="component" value="Unassembled WGS sequence"/>
</dbReference>
<evidence type="ECO:0008006" key="3">
    <source>
        <dbReference type="Google" id="ProtNLM"/>
    </source>
</evidence>
<protein>
    <recommendedName>
        <fullName evidence="3">Fimbrillin-like</fullName>
    </recommendedName>
</protein>
<proteinExistence type="predicted"/>
<dbReference type="EMBL" id="FNRF01000002">
    <property type="protein sequence ID" value="SEA27489.1"/>
    <property type="molecule type" value="Genomic_DNA"/>
</dbReference>
<evidence type="ECO:0000313" key="2">
    <source>
        <dbReference type="Proteomes" id="UP000182257"/>
    </source>
</evidence>
<dbReference type="Gene3D" id="2.160.20.110">
    <property type="match status" value="2"/>
</dbReference>
<name>A0A1H3ZV10_XYLRU</name>
<dbReference type="PROSITE" id="PS51257">
    <property type="entry name" value="PROKAR_LIPOPROTEIN"/>
    <property type="match status" value="1"/>
</dbReference>
<accession>A0A1H3ZV10</accession>
<dbReference type="AlphaFoldDB" id="A0A1H3ZV10"/>
<reference evidence="1 2" key="1">
    <citation type="submission" date="2016-10" db="EMBL/GenBank/DDBJ databases">
        <authorList>
            <person name="de Groot N.N."/>
        </authorList>
    </citation>
    <scope>NUCLEOTIDE SEQUENCE [LARGE SCALE GENOMIC DNA]</scope>
    <source>
        <strain evidence="1 2">D31d</strain>
    </source>
</reference>
<gene>
    <name evidence="1" type="ORF">SAMN05216462_0935</name>
</gene>